<keyword evidence="13 14" id="KW-0464">Manganese</keyword>
<evidence type="ECO:0000256" key="15">
    <source>
        <dbReference type="PROSITE-ProRule" id="PRU01319"/>
    </source>
</evidence>
<dbReference type="GO" id="GO:0030145">
    <property type="term" value="F:manganese ion binding"/>
    <property type="evidence" value="ECO:0007669"/>
    <property type="project" value="UniProtKB-UniRule"/>
</dbReference>
<keyword evidence="12 14" id="KW-0378">Hydrolase</keyword>
<dbReference type="Gene3D" id="3.30.420.10">
    <property type="entry name" value="Ribonuclease H-like superfamily/Ribonuclease H"/>
    <property type="match status" value="1"/>
</dbReference>
<dbReference type="GO" id="GO:0043137">
    <property type="term" value="P:DNA replication, removal of RNA primer"/>
    <property type="evidence" value="ECO:0007669"/>
    <property type="project" value="TreeGrafter"/>
</dbReference>
<evidence type="ECO:0000256" key="2">
    <source>
        <dbReference type="ARBA" id="ARBA00001946"/>
    </source>
</evidence>
<protein>
    <recommendedName>
        <fullName evidence="7 14">Ribonuclease HII</fullName>
        <shortName evidence="14">RNase HII</shortName>
        <ecNumber evidence="6 14">3.1.26.4</ecNumber>
    </recommendedName>
</protein>
<dbReference type="PANTHER" id="PTHR10954:SF18">
    <property type="entry name" value="RIBONUCLEASE HII"/>
    <property type="match status" value="1"/>
</dbReference>
<gene>
    <name evidence="14" type="primary">rnhB</name>
    <name evidence="18" type="ORF">PROH_13880</name>
</gene>
<evidence type="ECO:0000256" key="8">
    <source>
        <dbReference type="ARBA" id="ARBA00022490"/>
    </source>
</evidence>
<dbReference type="GO" id="GO:0006298">
    <property type="term" value="P:mismatch repair"/>
    <property type="evidence" value="ECO:0007669"/>
    <property type="project" value="TreeGrafter"/>
</dbReference>
<evidence type="ECO:0000313" key="19">
    <source>
        <dbReference type="Proteomes" id="UP000034681"/>
    </source>
</evidence>
<feature type="binding site" evidence="14 15">
    <location>
        <position position="116"/>
    </location>
    <ligand>
        <name>a divalent metal cation</name>
        <dbReference type="ChEBI" id="CHEBI:60240"/>
    </ligand>
</feature>
<dbReference type="HAMAP" id="MF_00052_B">
    <property type="entry name" value="RNase_HII_B"/>
    <property type="match status" value="1"/>
</dbReference>
<dbReference type="InterPro" id="IPR024567">
    <property type="entry name" value="RNase_HII/HIII_dom"/>
</dbReference>
<dbReference type="NCBIfam" id="NF000595">
    <property type="entry name" value="PRK00015.1-3"/>
    <property type="match status" value="1"/>
</dbReference>
<comment type="cofactor">
    <cofactor evidence="2">
        <name>Mg(2+)</name>
        <dbReference type="ChEBI" id="CHEBI:18420"/>
    </cofactor>
</comment>
<evidence type="ECO:0000256" key="13">
    <source>
        <dbReference type="ARBA" id="ARBA00023211"/>
    </source>
</evidence>
<comment type="caution">
    <text evidence="18">The sequence shown here is derived from an EMBL/GenBank/DDBJ whole genome shotgun (WGS) entry which is preliminary data.</text>
</comment>
<evidence type="ECO:0000256" key="7">
    <source>
        <dbReference type="ARBA" id="ARBA00019179"/>
    </source>
</evidence>
<evidence type="ECO:0000256" key="5">
    <source>
        <dbReference type="ARBA" id="ARBA00007383"/>
    </source>
</evidence>
<evidence type="ECO:0000256" key="11">
    <source>
        <dbReference type="ARBA" id="ARBA00022759"/>
    </source>
</evidence>
<keyword evidence="9 14" id="KW-0540">Nuclease</keyword>
<dbReference type="GO" id="GO:0003723">
    <property type="term" value="F:RNA binding"/>
    <property type="evidence" value="ECO:0007669"/>
    <property type="project" value="UniProtKB-UniRule"/>
</dbReference>
<evidence type="ECO:0000256" key="9">
    <source>
        <dbReference type="ARBA" id="ARBA00022722"/>
    </source>
</evidence>
<dbReference type="STRING" id="317619.GCA_000332315_01908"/>
<comment type="similarity">
    <text evidence="5 14 16">Belongs to the RNase HII family.</text>
</comment>
<dbReference type="eggNOG" id="COG0164">
    <property type="taxonomic scope" value="Bacteria"/>
</dbReference>
<comment type="function">
    <text evidence="3 14 16">Endonuclease that specifically degrades the RNA of RNA-DNA hybrids.</text>
</comment>
<evidence type="ECO:0000256" key="6">
    <source>
        <dbReference type="ARBA" id="ARBA00012180"/>
    </source>
</evidence>
<dbReference type="Pfam" id="PF01351">
    <property type="entry name" value="RNase_HII"/>
    <property type="match status" value="1"/>
</dbReference>
<dbReference type="GO" id="GO:0004523">
    <property type="term" value="F:RNA-DNA hybrid ribonuclease activity"/>
    <property type="evidence" value="ECO:0007669"/>
    <property type="project" value="UniProtKB-UniRule"/>
</dbReference>
<dbReference type="InterPro" id="IPR001352">
    <property type="entry name" value="RNase_HII/HIII"/>
</dbReference>
<comment type="catalytic activity">
    <reaction evidence="1 14 15 16">
        <text>Endonucleolytic cleavage to 5'-phosphomonoester.</text>
        <dbReference type="EC" id="3.1.26.4"/>
    </reaction>
</comment>
<organism evidence="18 19">
    <name type="scientific">Prochlorothrix hollandica PCC 9006 = CALU 1027</name>
    <dbReference type="NCBI Taxonomy" id="317619"/>
    <lineage>
        <taxon>Bacteria</taxon>
        <taxon>Bacillati</taxon>
        <taxon>Cyanobacteriota</taxon>
        <taxon>Cyanophyceae</taxon>
        <taxon>Prochlorotrichales</taxon>
        <taxon>Prochlorotrichaceae</taxon>
        <taxon>Prochlorothrix</taxon>
    </lineage>
</organism>
<dbReference type="CDD" id="cd07182">
    <property type="entry name" value="RNase_HII_bacteria_HII_like"/>
    <property type="match status" value="1"/>
</dbReference>
<dbReference type="PANTHER" id="PTHR10954">
    <property type="entry name" value="RIBONUCLEASE H2 SUBUNIT A"/>
    <property type="match status" value="1"/>
</dbReference>
<dbReference type="EMBL" id="AJTX02000006">
    <property type="protein sequence ID" value="KKI99347.1"/>
    <property type="molecule type" value="Genomic_DNA"/>
</dbReference>
<evidence type="ECO:0000313" key="18">
    <source>
        <dbReference type="EMBL" id="KKI99347.1"/>
    </source>
</evidence>
<feature type="binding site" evidence="14 15">
    <location>
        <position position="20"/>
    </location>
    <ligand>
        <name>a divalent metal cation</name>
        <dbReference type="ChEBI" id="CHEBI:60240"/>
    </ligand>
</feature>
<evidence type="ECO:0000256" key="14">
    <source>
        <dbReference type="HAMAP-Rule" id="MF_00052"/>
    </source>
</evidence>
<evidence type="ECO:0000256" key="3">
    <source>
        <dbReference type="ARBA" id="ARBA00004065"/>
    </source>
</evidence>
<dbReference type="SUPFAM" id="SSF53098">
    <property type="entry name" value="Ribonuclease H-like"/>
    <property type="match status" value="1"/>
</dbReference>
<reference evidence="18" key="1">
    <citation type="submission" date="2012-04" db="EMBL/GenBank/DDBJ databases">
        <authorList>
            <person name="Borisov I.G."/>
            <person name="Ivanikova N.V."/>
            <person name="Pinevich A.V."/>
        </authorList>
    </citation>
    <scope>NUCLEOTIDE SEQUENCE</scope>
    <source>
        <strain evidence="18">CALU 1027</strain>
    </source>
</reference>
<feature type="binding site" evidence="14 15">
    <location>
        <position position="21"/>
    </location>
    <ligand>
        <name>a divalent metal cation</name>
        <dbReference type="ChEBI" id="CHEBI:60240"/>
    </ligand>
</feature>
<dbReference type="InterPro" id="IPR012337">
    <property type="entry name" value="RNaseH-like_sf"/>
</dbReference>
<keyword evidence="19" id="KW-1185">Reference proteome</keyword>
<dbReference type="AlphaFoldDB" id="A0A0M2PW88"/>
<evidence type="ECO:0000256" key="16">
    <source>
        <dbReference type="RuleBase" id="RU003515"/>
    </source>
</evidence>
<dbReference type="Proteomes" id="UP000034681">
    <property type="component" value="Unassembled WGS sequence"/>
</dbReference>
<evidence type="ECO:0000256" key="4">
    <source>
        <dbReference type="ARBA" id="ARBA00004496"/>
    </source>
</evidence>
<evidence type="ECO:0000256" key="10">
    <source>
        <dbReference type="ARBA" id="ARBA00022723"/>
    </source>
</evidence>
<dbReference type="InterPro" id="IPR022898">
    <property type="entry name" value="RNase_HII"/>
</dbReference>
<dbReference type="NCBIfam" id="NF010537">
    <property type="entry name" value="PRK13925.1"/>
    <property type="match status" value="1"/>
</dbReference>
<sequence>MPPDPLGFAVDRGLGVAGVDEVGRGALCGPVVAAAVILPPGENRDLQGAGLRDSKQLSPRQRQGLVGHIRSVAWDCQLGLASVAEIDRLNILQASLLAMHRAIAKLQPVPQWCWIDGNQLIPGLSLPQRAIIQGDRHCLAIAAASVVAKVWRDDLMVRLDSRYPGYGIAQHKGYGTAQHRSALQRLGVSPCHRRSFAPCRSQQLPLL</sequence>
<proteinExistence type="inferred from homology"/>
<keyword evidence="10 14" id="KW-0479">Metal-binding</keyword>
<evidence type="ECO:0000259" key="17">
    <source>
        <dbReference type="PROSITE" id="PS51975"/>
    </source>
</evidence>
<comment type="subcellular location">
    <subcellularLocation>
        <location evidence="4 14">Cytoplasm</location>
    </subcellularLocation>
</comment>
<keyword evidence="11 14" id="KW-0255">Endonuclease</keyword>
<comment type="cofactor">
    <cofactor evidence="14 15">
        <name>Mn(2+)</name>
        <dbReference type="ChEBI" id="CHEBI:29035"/>
    </cofactor>
    <cofactor evidence="14 15">
        <name>Mg(2+)</name>
        <dbReference type="ChEBI" id="CHEBI:18420"/>
    </cofactor>
    <text evidence="14 15">Manganese or magnesium. Binds 1 divalent metal ion per monomer in the absence of substrate. May bind a second metal ion after substrate binding.</text>
</comment>
<dbReference type="GO" id="GO:0005737">
    <property type="term" value="C:cytoplasm"/>
    <property type="evidence" value="ECO:0007669"/>
    <property type="project" value="UniProtKB-SubCell"/>
</dbReference>
<evidence type="ECO:0000256" key="12">
    <source>
        <dbReference type="ARBA" id="ARBA00022801"/>
    </source>
</evidence>
<dbReference type="GO" id="GO:0032299">
    <property type="term" value="C:ribonuclease H2 complex"/>
    <property type="evidence" value="ECO:0007669"/>
    <property type="project" value="TreeGrafter"/>
</dbReference>
<name>A0A0M2PW88_PROHO</name>
<feature type="domain" description="RNase H type-2" evidence="17">
    <location>
        <begin position="14"/>
        <end position="207"/>
    </location>
</feature>
<accession>A0A0M2PW88</accession>
<evidence type="ECO:0000256" key="1">
    <source>
        <dbReference type="ARBA" id="ARBA00000077"/>
    </source>
</evidence>
<dbReference type="PROSITE" id="PS51975">
    <property type="entry name" value="RNASE_H_2"/>
    <property type="match status" value="1"/>
</dbReference>
<keyword evidence="8 14" id="KW-0963">Cytoplasm</keyword>
<dbReference type="EC" id="3.1.26.4" evidence="6 14"/>
<dbReference type="InterPro" id="IPR036397">
    <property type="entry name" value="RNaseH_sf"/>
</dbReference>